<comment type="caution">
    <text evidence="1">The sequence shown here is derived from an EMBL/GenBank/DDBJ whole genome shotgun (WGS) entry which is preliminary data.</text>
</comment>
<protein>
    <submittedName>
        <fullName evidence="1">Uncharacterized protein</fullName>
    </submittedName>
</protein>
<gene>
    <name evidence="1" type="ORF">CIK62_13670</name>
</gene>
<proteinExistence type="predicted"/>
<dbReference type="Proteomes" id="UP000217720">
    <property type="component" value="Unassembled WGS sequence"/>
</dbReference>
<reference evidence="1 2" key="1">
    <citation type="journal article" date="2017" name="Elife">
        <title>Extensive horizontal gene transfer in cheese-associated bacteria.</title>
        <authorList>
            <person name="Bonham K.S."/>
            <person name="Wolfe B.E."/>
            <person name="Dutton R.J."/>
        </authorList>
    </citation>
    <scope>NUCLEOTIDE SEQUENCE [LARGE SCALE GENOMIC DNA]</scope>
    <source>
        <strain evidence="1 2">900_6</strain>
    </source>
</reference>
<evidence type="ECO:0000313" key="2">
    <source>
        <dbReference type="Proteomes" id="UP000217720"/>
    </source>
</evidence>
<organism evidence="1 2">
    <name type="scientific">Brevibacterium aurantiacum</name>
    <dbReference type="NCBI Taxonomy" id="273384"/>
    <lineage>
        <taxon>Bacteria</taxon>
        <taxon>Bacillati</taxon>
        <taxon>Actinomycetota</taxon>
        <taxon>Actinomycetes</taxon>
        <taxon>Micrococcales</taxon>
        <taxon>Brevibacteriaceae</taxon>
        <taxon>Brevibacterium</taxon>
    </lineage>
</organism>
<sequence>MHIVKGSTDPIIVSVDGTLEVTEAIHRGIQAGEIDEEGAFARFFGLCTALSPQSSANEAFEAHEGFWAFGGAETLRTLRGELGWFQIEHLGGVPPAMLVPLFVHAAADTVAQLGSLSISSFSIQIPGHVAPVDPVWIQTLLDQFAAVDGATEPTEATVNLFTTPRARLRDSAVENWFEATHTGGIVLRTLTDENSRATFDDRWALRSSPMVLRAVFDVPEWSAAIASTLVAFMLEAARASKIDGPVIVNVGRSESA</sequence>
<dbReference type="EMBL" id="NRGO01000015">
    <property type="protein sequence ID" value="PCC49438.1"/>
    <property type="molecule type" value="Genomic_DNA"/>
</dbReference>
<evidence type="ECO:0000313" key="1">
    <source>
        <dbReference type="EMBL" id="PCC49438.1"/>
    </source>
</evidence>
<accession>A0A2A3ZCY3</accession>
<dbReference type="RefSeq" id="WP_096160853.1">
    <property type="nucleotide sequence ID" value="NZ_JABUYC010000001.1"/>
</dbReference>
<dbReference type="AlphaFoldDB" id="A0A2A3ZCY3"/>
<name>A0A2A3ZCY3_BREAU</name>